<protein>
    <recommendedName>
        <fullName evidence="5">Eukaryotic translation initiation factor 4G1 eIF4E-binding domain-containing protein</fullName>
    </recommendedName>
</protein>
<dbReference type="AlphaFoldDB" id="A0AAN6QY65"/>
<dbReference type="PROSITE" id="PS00518">
    <property type="entry name" value="ZF_RING_1"/>
    <property type="match status" value="1"/>
</dbReference>
<sequence length="428" mass="47429">MANPRAATGFNSARIGHLRAQLATQIHSIVLLDAELIIARAEFARCVVRHDGLMEVLRPQPLTAGLQQVHTTVVGNEHGSGVTAHINVAIASLQAGLDALQVDSGQYSSRKQAKHKPQREEAWLDTAVFTAFFTYVEVAESNEKDSNGHIKCSHCSQYVAQFGFGSCNHKVCYDCALTGGTFHGDGTCLVCEAHMPFIVFTDDCTKFYSIYTSEEDSRQDADLRIFSTAQGSLIAAMTLLRFACPENCPHELRLGWEDLRRHLLIEHDRYLCKHCASAKGLSPHVLEQHSDILAGPSADLRPTGIKAARYLASWEQFDHIYPNGIMGPRMVTKNDHAPRIYQPEFLLQFRRVCKHKPASDWGQRRAELGQAFGRSGGCLRRKKARQAAAKAAAKVALRLEKKQLKAARKERAKEAANNGGRTAKGQRF</sequence>
<dbReference type="InterPro" id="IPR022745">
    <property type="entry name" value="eIF4G1_eIF4E-bd"/>
</dbReference>
<dbReference type="Pfam" id="PF25447">
    <property type="entry name" value="RING_ZNF598"/>
    <property type="match status" value="1"/>
</dbReference>
<dbReference type="GO" id="GO:0016567">
    <property type="term" value="P:protein ubiquitination"/>
    <property type="evidence" value="ECO:0007669"/>
    <property type="project" value="TreeGrafter"/>
</dbReference>
<evidence type="ECO:0000256" key="3">
    <source>
        <dbReference type="ARBA" id="ARBA00022833"/>
    </source>
</evidence>
<dbReference type="GO" id="GO:0072344">
    <property type="term" value="P:rescue of stalled ribosome"/>
    <property type="evidence" value="ECO:0007669"/>
    <property type="project" value="InterPro"/>
</dbReference>
<accession>A0AAN6QY65</accession>
<evidence type="ECO:0000313" key="6">
    <source>
        <dbReference type="EMBL" id="KAK1002054.1"/>
    </source>
</evidence>
<dbReference type="InterPro" id="IPR017907">
    <property type="entry name" value="Znf_RING_CS"/>
</dbReference>
<evidence type="ECO:0000259" key="5">
    <source>
        <dbReference type="Pfam" id="PF12152"/>
    </source>
</evidence>
<dbReference type="Gene3D" id="1.20.970.30">
    <property type="entry name" value="eIF4G, eIF4E-binding domain"/>
    <property type="match status" value="1"/>
</dbReference>
<proteinExistence type="predicted"/>
<keyword evidence="7" id="KW-1185">Reference proteome</keyword>
<evidence type="ECO:0000256" key="2">
    <source>
        <dbReference type="ARBA" id="ARBA00022771"/>
    </source>
</evidence>
<dbReference type="PANTHER" id="PTHR22938">
    <property type="entry name" value="ZINC FINGER PROTEIN 598"/>
    <property type="match status" value="1"/>
</dbReference>
<name>A0AAN6QY65_9PEZI</name>
<dbReference type="SUPFAM" id="SSF101489">
    <property type="entry name" value="Eukaryotic initiation factor 4f subunit eIF4g, eIF4e-binding domain"/>
    <property type="match status" value="1"/>
</dbReference>
<dbReference type="GO" id="GO:0043022">
    <property type="term" value="F:ribosome binding"/>
    <property type="evidence" value="ECO:0007669"/>
    <property type="project" value="TreeGrafter"/>
</dbReference>
<evidence type="ECO:0000256" key="1">
    <source>
        <dbReference type="ARBA" id="ARBA00022723"/>
    </source>
</evidence>
<comment type="caution">
    <text evidence="6">The sequence shown here is derived from an EMBL/GenBank/DDBJ whole genome shotgun (WGS) entry which is preliminary data.</text>
</comment>
<reference evidence="6" key="1">
    <citation type="submission" date="2023-06" db="EMBL/GenBank/DDBJ databases">
        <title>Black Yeasts Isolated from many extreme environments.</title>
        <authorList>
            <person name="Coleine C."/>
            <person name="Stajich J.E."/>
            <person name="Selbmann L."/>
        </authorList>
    </citation>
    <scope>NUCLEOTIDE SEQUENCE</scope>
    <source>
        <strain evidence="6">CCFEE 5200</strain>
    </source>
</reference>
<gene>
    <name evidence="6" type="ORF">LTR91_005150</name>
</gene>
<keyword evidence="2" id="KW-0863">Zinc-finger</keyword>
<keyword evidence="3" id="KW-0862">Zinc</keyword>
<dbReference type="InterPro" id="IPR044288">
    <property type="entry name" value="ZNF598/HEL2"/>
</dbReference>
<keyword evidence="1" id="KW-0479">Metal-binding</keyword>
<dbReference type="Pfam" id="PF12152">
    <property type="entry name" value="eIF_4G1"/>
    <property type="match status" value="1"/>
</dbReference>
<dbReference type="GO" id="GO:0061630">
    <property type="term" value="F:ubiquitin protein ligase activity"/>
    <property type="evidence" value="ECO:0007669"/>
    <property type="project" value="InterPro"/>
</dbReference>
<dbReference type="EMBL" id="JAUJLE010000032">
    <property type="protein sequence ID" value="KAK1002054.1"/>
    <property type="molecule type" value="Genomic_DNA"/>
</dbReference>
<organism evidence="6 7">
    <name type="scientific">Friedmanniomyces endolithicus</name>
    <dbReference type="NCBI Taxonomy" id="329885"/>
    <lineage>
        <taxon>Eukaryota</taxon>
        <taxon>Fungi</taxon>
        <taxon>Dikarya</taxon>
        <taxon>Ascomycota</taxon>
        <taxon>Pezizomycotina</taxon>
        <taxon>Dothideomycetes</taxon>
        <taxon>Dothideomycetidae</taxon>
        <taxon>Mycosphaerellales</taxon>
        <taxon>Teratosphaeriaceae</taxon>
        <taxon>Friedmanniomyces</taxon>
    </lineage>
</organism>
<evidence type="ECO:0000256" key="4">
    <source>
        <dbReference type="SAM" id="MobiDB-lite"/>
    </source>
</evidence>
<feature type="region of interest" description="Disordered" evidence="4">
    <location>
        <begin position="407"/>
        <end position="428"/>
    </location>
</feature>
<evidence type="ECO:0000313" key="7">
    <source>
        <dbReference type="Proteomes" id="UP001175353"/>
    </source>
</evidence>
<dbReference type="Proteomes" id="UP001175353">
    <property type="component" value="Unassembled WGS sequence"/>
</dbReference>
<dbReference type="PANTHER" id="PTHR22938:SF0">
    <property type="entry name" value="E3 UBIQUITIN-PROTEIN LIGASE ZNF598"/>
    <property type="match status" value="1"/>
</dbReference>
<dbReference type="InterPro" id="IPR036211">
    <property type="entry name" value="eIF4G_eIF4E-bd_sf"/>
</dbReference>
<dbReference type="GO" id="GO:0008270">
    <property type="term" value="F:zinc ion binding"/>
    <property type="evidence" value="ECO:0007669"/>
    <property type="project" value="UniProtKB-KW"/>
</dbReference>
<feature type="domain" description="Eukaryotic translation initiation factor 4G1 eIF4E-binding" evidence="5">
    <location>
        <begin position="317"/>
        <end position="357"/>
    </location>
</feature>